<sequence>MRGLVRWQENPDSLSTGVGALFQGRVAPLRGPLEQPVQRFIRHAGRTRFGALTRKPRFSEHRSGGALSGSRQCAVPWSSRVQKLVRHAGELSPSPRGGALPGSRRE</sequence>
<organism evidence="2 3">
    <name type="scientific">Pleurodeles waltl</name>
    <name type="common">Iberian ribbed newt</name>
    <dbReference type="NCBI Taxonomy" id="8319"/>
    <lineage>
        <taxon>Eukaryota</taxon>
        <taxon>Metazoa</taxon>
        <taxon>Chordata</taxon>
        <taxon>Craniata</taxon>
        <taxon>Vertebrata</taxon>
        <taxon>Euteleostomi</taxon>
        <taxon>Amphibia</taxon>
        <taxon>Batrachia</taxon>
        <taxon>Caudata</taxon>
        <taxon>Salamandroidea</taxon>
        <taxon>Salamandridae</taxon>
        <taxon>Pleurodelinae</taxon>
        <taxon>Pleurodeles</taxon>
    </lineage>
</organism>
<dbReference type="Proteomes" id="UP001066276">
    <property type="component" value="Chromosome 3_1"/>
</dbReference>
<evidence type="ECO:0000256" key="1">
    <source>
        <dbReference type="SAM" id="MobiDB-lite"/>
    </source>
</evidence>
<dbReference type="AlphaFoldDB" id="A0AAV7UBN2"/>
<comment type="caution">
    <text evidence="2">The sequence shown here is derived from an EMBL/GenBank/DDBJ whole genome shotgun (WGS) entry which is preliminary data.</text>
</comment>
<gene>
    <name evidence="2" type="ORF">NDU88_002591</name>
</gene>
<name>A0AAV7UBN2_PLEWA</name>
<reference evidence="2" key="1">
    <citation type="journal article" date="2022" name="bioRxiv">
        <title>Sequencing and chromosome-scale assembly of the giantPleurodeles waltlgenome.</title>
        <authorList>
            <person name="Brown T."/>
            <person name="Elewa A."/>
            <person name="Iarovenko S."/>
            <person name="Subramanian E."/>
            <person name="Araus A.J."/>
            <person name="Petzold A."/>
            <person name="Susuki M."/>
            <person name="Suzuki K.-i.T."/>
            <person name="Hayashi T."/>
            <person name="Toyoda A."/>
            <person name="Oliveira C."/>
            <person name="Osipova E."/>
            <person name="Leigh N.D."/>
            <person name="Simon A."/>
            <person name="Yun M.H."/>
        </authorList>
    </citation>
    <scope>NUCLEOTIDE SEQUENCE</scope>
    <source>
        <strain evidence="2">20211129_DDA</strain>
        <tissue evidence="2">Liver</tissue>
    </source>
</reference>
<dbReference type="EMBL" id="JANPWB010000005">
    <property type="protein sequence ID" value="KAJ1185804.1"/>
    <property type="molecule type" value="Genomic_DNA"/>
</dbReference>
<keyword evidence="3" id="KW-1185">Reference proteome</keyword>
<feature type="region of interest" description="Disordered" evidence="1">
    <location>
        <begin position="86"/>
        <end position="106"/>
    </location>
</feature>
<accession>A0AAV7UBN2</accession>
<proteinExistence type="predicted"/>
<protein>
    <submittedName>
        <fullName evidence="2">Uncharacterized protein</fullName>
    </submittedName>
</protein>
<evidence type="ECO:0000313" key="3">
    <source>
        <dbReference type="Proteomes" id="UP001066276"/>
    </source>
</evidence>
<evidence type="ECO:0000313" key="2">
    <source>
        <dbReference type="EMBL" id="KAJ1185804.1"/>
    </source>
</evidence>